<feature type="compositionally biased region" description="Acidic residues" evidence="1">
    <location>
        <begin position="610"/>
        <end position="636"/>
    </location>
</feature>
<sequence>MLQQYNSLVVDASFINKNFVQVSVIGKGLDFYLGISSISYLMHHKKEQGRYVLQTYENLGHDLFRTKAMQLQKAMLECVNGVNTRIILLAEKQLNDKQSDLLVLYQLNELNKRLDQQEQLNPQQAEQLLITFCQNLLITGRVTYEFLDLAPQNIYVEENRFVISNMGISYKGSKFHRPYTPITDNFYKEKSLKNMIYTYSFQAGLVVLCAITKINSAEFFFEDGQLKSNLLQDVLKVFKENQPDLEKQKIKLKKQFASLAKVEKPFDANISKIIPFLSLILSLNQQKRSIFSLLICHPENPLKVENPFFQEALDVEQQYVGFGKLEGVKIMPHGYGHGKFGKEYHYGMFSNGTLTDDGTIEIREQNSIIYILKNLVISQKYQNAIAELNKHIFWGQFDSKSYKPNGECLLLNEINTQKHLNKKRQSIYFVGTLDQGIKLDGQEFFKNKTEFDGSYLKNQPAEGKITYGPGHVFDGIIQNFQRVKGILVYKNQVFTGEFVNDRIKEGVINYSDGSEFEGQLKDGLKCCQEGKFRFWNHKLEYSGGFLDDKFHGKGILTILQTNEQLEVEYSKGKCLTEIPEAFQLLMQRKQVQEVKKQSDSKKKQQQQKDNDEDEEIEEDIKDDFQQEDNDFNEEEG</sequence>
<dbReference type="EMBL" id="CAJJDP010000077">
    <property type="protein sequence ID" value="CAD8182003.1"/>
    <property type="molecule type" value="Genomic_DNA"/>
</dbReference>
<organism evidence="2 3">
    <name type="scientific">Paramecium octaurelia</name>
    <dbReference type="NCBI Taxonomy" id="43137"/>
    <lineage>
        <taxon>Eukaryota</taxon>
        <taxon>Sar</taxon>
        <taxon>Alveolata</taxon>
        <taxon>Ciliophora</taxon>
        <taxon>Intramacronucleata</taxon>
        <taxon>Oligohymenophorea</taxon>
        <taxon>Peniculida</taxon>
        <taxon>Parameciidae</taxon>
        <taxon>Paramecium</taxon>
    </lineage>
</organism>
<protein>
    <submittedName>
        <fullName evidence="2">Uncharacterized protein</fullName>
    </submittedName>
</protein>
<reference evidence="2" key="1">
    <citation type="submission" date="2021-01" db="EMBL/GenBank/DDBJ databases">
        <authorList>
            <consortium name="Genoscope - CEA"/>
            <person name="William W."/>
        </authorList>
    </citation>
    <scope>NUCLEOTIDE SEQUENCE</scope>
</reference>
<dbReference type="Proteomes" id="UP000683925">
    <property type="component" value="Unassembled WGS sequence"/>
</dbReference>
<keyword evidence="3" id="KW-1185">Reference proteome</keyword>
<evidence type="ECO:0000313" key="2">
    <source>
        <dbReference type="EMBL" id="CAD8182003.1"/>
    </source>
</evidence>
<feature type="region of interest" description="Disordered" evidence="1">
    <location>
        <begin position="594"/>
        <end position="636"/>
    </location>
</feature>
<evidence type="ECO:0000313" key="3">
    <source>
        <dbReference type="Proteomes" id="UP000683925"/>
    </source>
</evidence>
<gene>
    <name evidence="2" type="ORF">POCTA_138.1.T0780056</name>
</gene>
<proteinExistence type="predicted"/>
<feature type="compositionally biased region" description="Basic and acidic residues" evidence="1">
    <location>
        <begin position="594"/>
        <end position="609"/>
    </location>
</feature>
<name>A0A8S1VZS6_PAROT</name>
<dbReference type="PANTHER" id="PTHR23084">
    <property type="entry name" value="PHOSPHATIDYLINOSITOL-4-PHOSPHATE 5-KINASE RELATED"/>
    <property type="match status" value="1"/>
</dbReference>
<accession>A0A8S1VZS6</accession>
<comment type="caution">
    <text evidence="2">The sequence shown here is derived from an EMBL/GenBank/DDBJ whole genome shotgun (WGS) entry which is preliminary data.</text>
</comment>
<dbReference type="AlphaFoldDB" id="A0A8S1VZS6"/>
<evidence type="ECO:0000256" key="1">
    <source>
        <dbReference type="SAM" id="MobiDB-lite"/>
    </source>
</evidence>
<dbReference type="OMA" id="KFGKEYH"/>
<dbReference type="OrthoDB" id="302123at2759"/>
<dbReference type="PANTHER" id="PTHR23084:SF179">
    <property type="entry name" value="OS10G0565000 PROTEIN"/>
    <property type="match status" value="1"/>
</dbReference>